<gene>
    <name evidence="9" type="ORF">C7S10_00860</name>
</gene>
<reference evidence="9 10" key="1">
    <citation type="submission" date="2018-03" db="EMBL/GenBank/DDBJ databases">
        <authorList>
            <person name="Keele B.F."/>
        </authorList>
    </citation>
    <scope>NUCLEOTIDE SEQUENCE [LARGE SCALE GENOMIC DNA]</scope>
    <source>
        <strain evidence="9 10">IB-3</strain>
    </source>
</reference>
<sequence length="556" mass="58961">MSYAAASVSHPQRGRGTDVVVPATLGRPIAVRENRMARQVSRQIAHGYAAFAACPAARVYLGSPHCSRVVGKGVRMAQVTVPPVGDLVSGLPLPPTQRVAHHDQIVDAEIPRSRSNRWLRPAADMTASGVALVVATTGGATVQPAALVALVVAWPMFLAGNGWFVRRPLGEPVGVRIGRVLRAGAGLGIACWLAAVVVGDAAAPEVLVPVVAALTLAVLVTGLAPVPGLSPTRVVLAGHPDDVRSAIAELATSRRYVVAAACVSAVPDAPLGTLPVQVGVSYAADVTDRTNSDALLVLPGQGVTHATMRRLQWRADGAGVPLYIGTGLLDVAPTRVSVVQGAGMDVMQVRAAPQRGPRRAVKDVVERLLAAGALVLLSPVLLAVWLMVRRGSAGPGLFRQERVGRNGETFTMLKFRTMTSTAAEEQAELAELNQVDGGVIFKIRNDPRITPIGGFLRRYSVDEVPQLWNVVTGQMSLVGPRPALPQEVERYDLDPRRRLAVKPGITGLWQVSGRSDLSWAESVRLDVKYVDNWSLMLDVSILCRTVGAVLNHRGAY</sequence>
<evidence type="ECO:0000256" key="3">
    <source>
        <dbReference type="ARBA" id="ARBA00022679"/>
    </source>
</evidence>
<dbReference type="OrthoDB" id="9808602at2"/>
<dbReference type="Pfam" id="PF02397">
    <property type="entry name" value="Bac_transf"/>
    <property type="match status" value="1"/>
</dbReference>
<comment type="caution">
    <text evidence="9">The sequence shown here is derived from an EMBL/GenBank/DDBJ whole genome shotgun (WGS) entry which is preliminary data.</text>
</comment>
<evidence type="ECO:0000313" key="10">
    <source>
        <dbReference type="Proteomes" id="UP000244867"/>
    </source>
</evidence>
<keyword evidence="10" id="KW-1185">Reference proteome</keyword>
<dbReference type="NCBIfam" id="TIGR03025">
    <property type="entry name" value="EPS_sugtrans"/>
    <property type="match status" value="1"/>
</dbReference>
<name>A0A2R7Z258_9ACTN</name>
<dbReference type="PANTHER" id="PTHR30576">
    <property type="entry name" value="COLANIC BIOSYNTHESIS UDP-GLUCOSE LIPID CARRIER TRANSFERASE"/>
    <property type="match status" value="1"/>
</dbReference>
<proteinExistence type="inferred from homology"/>
<comment type="similarity">
    <text evidence="2">Belongs to the bacterial sugar transferase family.</text>
</comment>
<evidence type="ECO:0000313" key="9">
    <source>
        <dbReference type="EMBL" id="PUA82336.1"/>
    </source>
</evidence>
<evidence type="ECO:0000256" key="7">
    <source>
        <dbReference type="SAM" id="Phobius"/>
    </source>
</evidence>
<dbReference type="Proteomes" id="UP000244867">
    <property type="component" value="Unassembled WGS sequence"/>
</dbReference>
<protein>
    <recommendedName>
        <fullName evidence="8">Bacterial sugar transferase domain-containing protein</fullName>
    </recommendedName>
</protein>
<evidence type="ECO:0000259" key="8">
    <source>
        <dbReference type="Pfam" id="PF02397"/>
    </source>
</evidence>
<dbReference type="GO" id="GO:0016020">
    <property type="term" value="C:membrane"/>
    <property type="evidence" value="ECO:0007669"/>
    <property type="project" value="UniProtKB-SubCell"/>
</dbReference>
<dbReference type="PANTHER" id="PTHR30576:SF10">
    <property type="entry name" value="SLL5057 PROTEIN"/>
    <property type="match status" value="1"/>
</dbReference>
<keyword evidence="5 7" id="KW-1133">Transmembrane helix</keyword>
<feature type="transmembrane region" description="Helical" evidence="7">
    <location>
        <begin position="368"/>
        <end position="388"/>
    </location>
</feature>
<feature type="transmembrane region" description="Helical" evidence="7">
    <location>
        <begin position="177"/>
        <end position="195"/>
    </location>
</feature>
<accession>A0A2R7Z258</accession>
<dbReference type="InterPro" id="IPR003362">
    <property type="entry name" value="Bact_transf"/>
</dbReference>
<feature type="domain" description="Bacterial sugar transferase" evidence="8">
    <location>
        <begin position="362"/>
        <end position="550"/>
    </location>
</feature>
<organism evidence="9 10">
    <name type="scientific">Nocardioides currus</name>
    <dbReference type="NCBI Taxonomy" id="2133958"/>
    <lineage>
        <taxon>Bacteria</taxon>
        <taxon>Bacillati</taxon>
        <taxon>Actinomycetota</taxon>
        <taxon>Actinomycetes</taxon>
        <taxon>Propionibacteriales</taxon>
        <taxon>Nocardioidaceae</taxon>
        <taxon>Nocardioides</taxon>
    </lineage>
</organism>
<evidence type="ECO:0000256" key="2">
    <source>
        <dbReference type="ARBA" id="ARBA00006464"/>
    </source>
</evidence>
<dbReference type="InterPro" id="IPR017475">
    <property type="entry name" value="EPS_sugar_tfrase"/>
</dbReference>
<feature type="transmembrane region" description="Helical" evidence="7">
    <location>
        <begin position="207"/>
        <end position="226"/>
    </location>
</feature>
<feature type="transmembrane region" description="Helical" evidence="7">
    <location>
        <begin position="146"/>
        <end position="165"/>
    </location>
</feature>
<keyword evidence="3" id="KW-0808">Transferase</keyword>
<evidence type="ECO:0000256" key="5">
    <source>
        <dbReference type="ARBA" id="ARBA00022989"/>
    </source>
</evidence>
<evidence type="ECO:0000256" key="4">
    <source>
        <dbReference type="ARBA" id="ARBA00022692"/>
    </source>
</evidence>
<comment type="subcellular location">
    <subcellularLocation>
        <location evidence="1">Membrane</location>
        <topology evidence="1">Multi-pass membrane protein</topology>
    </subcellularLocation>
</comment>
<dbReference type="EMBL" id="PYXZ01000001">
    <property type="protein sequence ID" value="PUA82336.1"/>
    <property type="molecule type" value="Genomic_DNA"/>
</dbReference>
<dbReference type="GO" id="GO:0016780">
    <property type="term" value="F:phosphotransferase activity, for other substituted phosphate groups"/>
    <property type="evidence" value="ECO:0007669"/>
    <property type="project" value="TreeGrafter"/>
</dbReference>
<evidence type="ECO:0000256" key="6">
    <source>
        <dbReference type="ARBA" id="ARBA00023136"/>
    </source>
</evidence>
<keyword evidence="6 7" id="KW-0472">Membrane</keyword>
<dbReference type="AlphaFoldDB" id="A0A2R7Z258"/>
<keyword evidence="4 7" id="KW-0812">Transmembrane</keyword>
<evidence type="ECO:0000256" key="1">
    <source>
        <dbReference type="ARBA" id="ARBA00004141"/>
    </source>
</evidence>